<organism evidence="4 5">
    <name type="scientific">Rotaria sordida</name>
    <dbReference type="NCBI Taxonomy" id="392033"/>
    <lineage>
        <taxon>Eukaryota</taxon>
        <taxon>Metazoa</taxon>
        <taxon>Spiralia</taxon>
        <taxon>Gnathifera</taxon>
        <taxon>Rotifera</taxon>
        <taxon>Eurotatoria</taxon>
        <taxon>Bdelloidea</taxon>
        <taxon>Philodinida</taxon>
        <taxon>Philodinidae</taxon>
        <taxon>Rotaria</taxon>
    </lineage>
</organism>
<dbReference type="InterPro" id="IPR019734">
    <property type="entry name" value="TPR_rpt"/>
</dbReference>
<evidence type="ECO:0000256" key="2">
    <source>
        <dbReference type="ARBA" id="ARBA00022803"/>
    </source>
</evidence>
<dbReference type="Pfam" id="PF13424">
    <property type="entry name" value="TPR_12"/>
    <property type="match status" value="1"/>
</dbReference>
<evidence type="ECO:0000313" key="5">
    <source>
        <dbReference type="Proteomes" id="UP000663874"/>
    </source>
</evidence>
<dbReference type="EMBL" id="CAJOBE010024487">
    <property type="protein sequence ID" value="CAF4262981.1"/>
    <property type="molecule type" value="Genomic_DNA"/>
</dbReference>
<dbReference type="InterPro" id="IPR011990">
    <property type="entry name" value="TPR-like_helical_dom_sf"/>
</dbReference>
<comment type="caution">
    <text evidence="4">The sequence shown here is derived from an EMBL/GenBank/DDBJ whole genome shotgun (WGS) entry which is preliminary data.</text>
</comment>
<dbReference type="SMART" id="SM00028">
    <property type="entry name" value="TPR"/>
    <property type="match status" value="1"/>
</dbReference>
<keyword evidence="1" id="KW-0677">Repeat</keyword>
<evidence type="ECO:0000313" key="4">
    <source>
        <dbReference type="EMBL" id="CAF4262981.1"/>
    </source>
</evidence>
<protein>
    <submittedName>
        <fullName evidence="4">Uncharacterized protein</fullName>
    </submittedName>
</protein>
<name>A0A820FJ62_9BILA</name>
<gene>
    <name evidence="4" type="ORF">FNK824_LOCUS39151</name>
</gene>
<dbReference type="SUPFAM" id="SSF48452">
    <property type="entry name" value="TPR-like"/>
    <property type="match status" value="1"/>
</dbReference>
<dbReference type="Proteomes" id="UP000663874">
    <property type="component" value="Unassembled WGS sequence"/>
</dbReference>
<dbReference type="AlphaFoldDB" id="A0A820FJ62"/>
<dbReference type="PANTHER" id="PTHR45641:SF1">
    <property type="entry name" value="AAA+ ATPASE DOMAIN-CONTAINING PROTEIN"/>
    <property type="match status" value="1"/>
</dbReference>
<reference evidence="4" key="1">
    <citation type="submission" date="2021-02" db="EMBL/GenBank/DDBJ databases">
        <authorList>
            <person name="Nowell W R."/>
        </authorList>
    </citation>
    <scope>NUCLEOTIDE SEQUENCE</scope>
</reference>
<proteinExistence type="predicted"/>
<keyword evidence="2 3" id="KW-0802">TPR repeat</keyword>
<sequence>MGEYTKALSSYERSLEIWKIALPPNHPDLAASYNNIGAVYDNMGEYSKALSYYEKAQDIWKKSLTSNHPHIAVVKGNINNVKQKM</sequence>
<evidence type="ECO:0000256" key="1">
    <source>
        <dbReference type="ARBA" id="ARBA00022737"/>
    </source>
</evidence>
<feature type="repeat" description="TPR" evidence="3">
    <location>
        <begin position="30"/>
        <end position="63"/>
    </location>
</feature>
<dbReference type="Gene3D" id="1.25.40.10">
    <property type="entry name" value="Tetratricopeptide repeat domain"/>
    <property type="match status" value="1"/>
</dbReference>
<dbReference type="PANTHER" id="PTHR45641">
    <property type="entry name" value="TETRATRICOPEPTIDE REPEAT PROTEIN (AFU_ORTHOLOGUE AFUA_6G03870)"/>
    <property type="match status" value="1"/>
</dbReference>
<dbReference type="PROSITE" id="PS50005">
    <property type="entry name" value="TPR"/>
    <property type="match status" value="1"/>
</dbReference>
<evidence type="ECO:0000256" key="3">
    <source>
        <dbReference type="PROSITE-ProRule" id="PRU00339"/>
    </source>
</evidence>
<dbReference type="PROSITE" id="PS50293">
    <property type="entry name" value="TPR_REGION"/>
    <property type="match status" value="1"/>
</dbReference>
<accession>A0A820FJ62</accession>